<dbReference type="InterPro" id="IPR013780">
    <property type="entry name" value="Glyco_hydro_b"/>
</dbReference>
<dbReference type="Proteomes" id="UP000004596">
    <property type="component" value="Unassembled WGS sequence"/>
</dbReference>
<name>B3CAN1_9BACE</name>
<gene>
    <name evidence="1" type="ORF">BACINT_01546</name>
</gene>
<proteinExistence type="predicted"/>
<dbReference type="EMBL" id="ABJL02000007">
    <property type="protein sequence ID" value="EDV06460.1"/>
    <property type="molecule type" value="Genomic_DNA"/>
</dbReference>
<reference evidence="1 2" key="1">
    <citation type="submission" date="2008-04" db="EMBL/GenBank/DDBJ databases">
        <title>Draft genome sequence of Bacteroides intestinalis (DSM 17393).</title>
        <authorList>
            <person name="Sudarsanam P."/>
            <person name="Ley R."/>
            <person name="Guruge J."/>
            <person name="Turnbaugh P.J."/>
            <person name="Mahowald M."/>
            <person name="Liep D."/>
            <person name="Gordon J."/>
        </authorList>
    </citation>
    <scope>NUCLEOTIDE SEQUENCE [LARGE SCALE GENOMIC DNA]</scope>
    <source>
        <strain evidence="1 2">DSM 17393</strain>
    </source>
</reference>
<dbReference type="RefSeq" id="WP_007661783.1">
    <property type="nucleotide sequence ID" value="NZ_ABJL02000007.1"/>
</dbReference>
<evidence type="ECO:0000313" key="1">
    <source>
        <dbReference type="EMBL" id="EDV06460.1"/>
    </source>
</evidence>
<evidence type="ECO:0000313" key="2">
    <source>
        <dbReference type="Proteomes" id="UP000004596"/>
    </source>
</evidence>
<dbReference type="STRING" id="471870.BACINT_01546"/>
<dbReference type="OrthoDB" id="5166947at2"/>
<protein>
    <submittedName>
        <fullName evidence="1">Uncharacterized protein</fullName>
    </submittedName>
</protein>
<reference evidence="1 2" key="2">
    <citation type="submission" date="2008-04" db="EMBL/GenBank/DDBJ databases">
        <authorList>
            <person name="Fulton L."/>
            <person name="Clifton S."/>
            <person name="Fulton B."/>
            <person name="Xu J."/>
            <person name="Minx P."/>
            <person name="Pepin K.H."/>
            <person name="Johnson M."/>
            <person name="Thiruvilangam P."/>
            <person name="Bhonagiri V."/>
            <person name="Nash W.E."/>
            <person name="Mardis E.R."/>
            <person name="Wilson R.K."/>
        </authorList>
    </citation>
    <scope>NUCLEOTIDE SEQUENCE [LARGE SCALE GENOMIC DNA]</scope>
    <source>
        <strain evidence="1 2">DSM 17393</strain>
    </source>
</reference>
<dbReference type="AlphaFoldDB" id="B3CAN1"/>
<accession>B3CAN1</accession>
<organism evidence="1 2">
    <name type="scientific">Bacteroides intestinalis DSM 17393</name>
    <dbReference type="NCBI Taxonomy" id="471870"/>
    <lineage>
        <taxon>Bacteria</taxon>
        <taxon>Pseudomonadati</taxon>
        <taxon>Bacteroidota</taxon>
        <taxon>Bacteroidia</taxon>
        <taxon>Bacteroidales</taxon>
        <taxon>Bacteroidaceae</taxon>
        <taxon>Bacteroides</taxon>
    </lineage>
</organism>
<sequence>MLKDKLPNVTIAGLAVAGSIRWLESFLKNSLGIYFADAEVEADGSFQLNIREKYQPQNEYVKVSVPAMSAAVIIIDKE</sequence>
<dbReference type="Gene3D" id="2.60.40.1180">
    <property type="entry name" value="Golgi alpha-mannosidase II"/>
    <property type="match status" value="1"/>
</dbReference>
<dbReference type="GeneID" id="26158949"/>
<comment type="caution">
    <text evidence="1">The sequence shown here is derived from an EMBL/GenBank/DDBJ whole genome shotgun (WGS) entry which is preliminary data.</text>
</comment>